<proteinExistence type="predicted"/>
<dbReference type="AlphaFoldDB" id="A0A4Z2GL95"/>
<organism evidence="1 2">
    <name type="scientific">Liparis tanakae</name>
    <name type="common">Tanaka's snailfish</name>
    <dbReference type="NCBI Taxonomy" id="230148"/>
    <lineage>
        <taxon>Eukaryota</taxon>
        <taxon>Metazoa</taxon>
        <taxon>Chordata</taxon>
        <taxon>Craniata</taxon>
        <taxon>Vertebrata</taxon>
        <taxon>Euteleostomi</taxon>
        <taxon>Actinopterygii</taxon>
        <taxon>Neopterygii</taxon>
        <taxon>Teleostei</taxon>
        <taxon>Neoteleostei</taxon>
        <taxon>Acanthomorphata</taxon>
        <taxon>Eupercaria</taxon>
        <taxon>Perciformes</taxon>
        <taxon>Cottioidei</taxon>
        <taxon>Cottales</taxon>
        <taxon>Liparidae</taxon>
        <taxon>Liparis</taxon>
    </lineage>
</organism>
<keyword evidence="2" id="KW-1185">Reference proteome</keyword>
<name>A0A4Z2GL95_9TELE</name>
<evidence type="ECO:0000313" key="2">
    <source>
        <dbReference type="Proteomes" id="UP000314294"/>
    </source>
</evidence>
<comment type="caution">
    <text evidence="1">The sequence shown here is derived from an EMBL/GenBank/DDBJ whole genome shotgun (WGS) entry which is preliminary data.</text>
</comment>
<protein>
    <submittedName>
        <fullName evidence="1">Uncharacterized protein</fullName>
    </submittedName>
</protein>
<dbReference type="EMBL" id="SRLO01000495">
    <property type="protein sequence ID" value="TNN54109.1"/>
    <property type="molecule type" value="Genomic_DNA"/>
</dbReference>
<dbReference type="Proteomes" id="UP000314294">
    <property type="component" value="Unassembled WGS sequence"/>
</dbReference>
<reference evidence="1 2" key="1">
    <citation type="submission" date="2019-03" db="EMBL/GenBank/DDBJ databases">
        <title>First draft genome of Liparis tanakae, snailfish: a comprehensive survey of snailfish specific genes.</title>
        <authorList>
            <person name="Kim W."/>
            <person name="Song I."/>
            <person name="Jeong J.-H."/>
            <person name="Kim D."/>
            <person name="Kim S."/>
            <person name="Ryu S."/>
            <person name="Song J.Y."/>
            <person name="Lee S.K."/>
        </authorList>
    </citation>
    <scope>NUCLEOTIDE SEQUENCE [LARGE SCALE GENOMIC DNA]</scope>
    <source>
        <tissue evidence="1">Muscle</tissue>
    </source>
</reference>
<gene>
    <name evidence="1" type="ORF">EYF80_035668</name>
</gene>
<sequence length="69" mass="7566">MSDWIASQRAQSIEDAVPSVRHRSASSQVGRALITETLMKRSAGSRQLSTAAPPHFASAGFWVWLKNII</sequence>
<accession>A0A4Z2GL95</accession>
<evidence type="ECO:0000313" key="1">
    <source>
        <dbReference type="EMBL" id="TNN54109.1"/>
    </source>
</evidence>